<evidence type="ECO:0000313" key="8">
    <source>
        <dbReference type="Proteomes" id="UP001501147"/>
    </source>
</evidence>
<organism evidence="7 8">
    <name type="scientific">Streptomyces sanyensis</name>
    <dbReference type="NCBI Taxonomy" id="568869"/>
    <lineage>
        <taxon>Bacteria</taxon>
        <taxon>Bacillati</taxon>
        <taxon>Actinomycetota</taxon>
        <taxon>Actinomycetes</taxon>
        <taxon>Kitasatosporales</taxon>
        <taxon>Streptomycetaceae</taxon>
        <taxon>Streptomyces</taxon>
    </lineage>
</organism>
<dbReference type="GO" id="GO:0016874">
    <property type="term" value="F:ligase activity"/>
    <property type="evidence" value="ECO:0007669"/>
    <property type="project" value="UniProtKB-KW"/>
</dbReference>
<dbReference type="PROSITE" id="PS50862">
    <property type="entry name" value="AA_TRNA_LIGASE_II"/>
    <property type="match status" value="1"/>
</dbReference>
<evidence type="ECO:0000256" key="5">
    <source>
        <dbReference type="SAM" id="MobiDB-lite"/>
    </source>
</evidence>
<keyword evidence="2" id="KW-0547">Nucleotide-binding</keyword>
<dbReference type="PANTHER" id="PTHR42918:SF15">
    <property type="entry name" value="LYSINE--TRNA LIGASE, CHLOROPLASTIC_MITOCHONDRIAL"/>
    <property type="match status" value="1"/>
</dbReference>
<sequence length="538" mass="56431">MSGQLADRRAKRAALLAAGVDPYPPARTVDARVADLRQRYGVLPPGTRTGVVVSVAGRIVRRREHRAVAFATLRDGAEEIQVLLAGDRAGADGPRAAWRERTDLGDLVVVDGELVTTGSGALAVSVRHFTLAAKALRPLPGRPGSAAGAPDGRSAAHRDRYRQMLLDPAETARAQARGAALRALREGLYGRGFTEADTPLLHPLPSGTARPFTARMNAWGLPLHLRGTAEMYLKRLVVGGLDRVFEIGRAFRNEGADALHFPEFTVCEAYAVHSDYRDAAALAEALVTAVARALAGPGTPPADIARKRFHDLLGAALGTPVDTSTPCRELAAHAARHGIAVPAGTGPGALAHLLYRKLAEPRIERPTFVFDFPAEGAILARPHRADAALVETWTLVIDGLDVGQGCTELTDPVEQRRRFADQAAARAAQGLDATVLDEGFLAALEHGLPPLGGLVLGVDRLITALRGTGRLRDHQCHPVARPGPAPGGAPDPDRSGSAPGTPGRPGTVRGTPAAPARSAPPPDAPAPTLPRPQEGAAP</sequence>
<dbReference type="Pfam" id="PF01336">
    <property type="entry name" value="tRNA_anti-codon"/>
    <property type="match status" value="1"/>
</dbReference>
<dbReference type="PRINTS" id="PR00982">
    <property type="entry name" value="TRNASYNTHLYS"/>
</dbReference>
<dbReference type="Pfam" id="PF00152">
    <property type="entry name" value="tRNA-synt_2"/>
    <property type="match status" value="1"/>
</dbReference>
<keyword evidence="8" id="KW-1185">Reference proteome</keyword>
<name>A0ABP8ZL93_9ACTN</name>
<dbReference type="SUPFAM" id="SSF50249">
    <property type="entry name" value="Nucleic acid-binding proteins"/>
    <property type="match status" value="1"/>
</dbReference>
<dbReference type="Gene3D" id="3.30.930.10">
    <property type="entry name" value="Bira Bifunctional Protein, Domain 2"/>
    <property type="match status" value="1"/>
</dbReference>
<dbReference type="PANTHER" id="PTHR42918">
    <property type="entry name" value="LYSYL-TRNA SYNTHETASE"/>
    <property type="match status" value="1"/>
</dbReference>
<dbReference type="InterPro" id="IPR018149">
    <property type="entry name" value="Lys-tRNA-synth_II_C"/>
</dbReference>
<keyword evidence="3" id="KW-0067">ATP-binding</keyword>
<feature type="compositionally biased region" description="Pro residues" evidence="5">
    <location>
        <begin position="518"/>
        <end position="530"/>
    </location>
</feature>
<feature type="domain" description="Aminoacyl-transfer RNA synthetases class-II family profile" evidence="6">
    <location>
        <begin position="182"/>
        <end position="482"/>
    </location>
</feature>
<comment type="caution">
    <text evidence="7">The sequence shown here is derived from an EMBL/GenBank/DDBJ whole genome shotgun (WGS) entry which is preliminary data.</text>
</comment>
<keyword evidence="4" id="KW-0030">Aminoacyl-tRNA synthetase</keyword>
<feature type="compositionally biased region" description="Low complexity" evidence="5">
    <location>
        <begin position="495"/>
        <end position="517"/>
    </location>
</feature>
<dbReference type="InterPro" id="IPR004364">
    <property type="entry name" value="Aa-tRNA-synt_II"/>
</dbReference>
<evidence type="ECO:0000256" key="1">
    <source>
        <dbReference type="ARBA" id="ARBA00022598"/>
    </source>
</evidence>
<evidence type="ECO:0000256" key="3">
    <source>
        <dbReference type="ARBA" id="ARBA00022840"/>
    </source>
</evidence>
<feature type="region of interest" description="Disordered" evidence="5">
    <location>
        <begin position="473"/>
        <end position="538"/>
    </location>
</feature>
<proteinExistence type="predicted"/>
<dbReference type="Proteomes" id="UP001501147">
    <property type="component" value="Unassembled WGS sequence"/>
</dbReference>
<keyword evidence="1 7" id="KW-0436">Ligase</keyword>
<dbReference type="Gene3D" id="2.40.50.140">
    <property type="entry name" value="Nucleic acid-binding proteins"/>
    <property type="match status" value="1"/>
</dbReference>
<dbReference type="InterPro" id="IPR006195">
    <property type="entry name" value="aa-tRNA-synth_II"/>
</dbReference>
<evidence type="ECO:0000259" key="6">
    <source>
        <dbReference type="PROSITE" id="PS50862"/>
    </source>
</evidence>
<reference evidence="8" key="1">
    <citation type="journal article" date="2019" name="Int. J. Syst. Evol. Microbiol.">
        <title>The Global Catalogue of Microorganisms (GCM) 10K type strain sequencing project: providing services to taxonomists for standard genome sequencing and annotation.</title>
        <authorList>
            <consortium name="The Broad Institute Genomics Platform"/>
            <consortium name="The Broad Institute Genome Sequencing Center for Infectious Disease"/>
            <person name="Wu L."/>
            <person name="Ma J."/>
        </authorList>
    </citation>
    <scope>NUCLEOTIDE SEQUENCE [LARGE SCALE GENOMIC DNA]</scope>
    <source>
        <strain evidence="8">JCM 18324</strain>
    </source>
</reference>
<evidence type="ECO:0000256" key="4">
    <source>
        <dbReference type="ARBA" id="ARBA00023146"/>
    </source>
</evidence>
<protein>
    <submittedName>
        <fullName evidence="7">Lysine--tRNA ligase</fullName>
    </submittedName>
</protein>
<gene>
    <name evidence="7" type="primary">lysS_1</name>
    <name evidence="7" type="ORF">GCM10023329_00500</name>
</gene>
<dbReference type="InterPro" id="IPR004365">
    <property type="entry name" value="NA-bd_OB_tRNA"/>
</dbReference>
<accession>A0ABP8ZL93</accession>
<dbReference type="RefSeq" id="WP_345608048.1">
    <property type="nucleotide sequence ID" value="NZ_BAABJV010000001.1"/>
</dbReference>
<evidence type="ECO:0000313" key="7">
    <source>
        <dbReference type="EMBL" id="GAA4759569.1"/>
    </source>
</evidence>
<dbReference type="CDD" id="cd04322">
    <property type="entry name" value="LysRS_N"/>
    <property type="match status" value="1"/>
</dbReference>
<evidence type="ECO:0000256" key="2">
    <source>
        <dbReference type="ARBA" id="ARBA00022741"/>
    </source>
</evidence>
<dbReference type="InterPro" id="IPR044136">
    <property type="entry name" value="Lys-tRNA-ligase_II_N"/>
</dbReference>
<dbReference type="InterPro" id="IPR045864">
    <property type="entry name" value="aa-tRNA-synth_II/BPL/LPL"/>
</dbReference>
<dbReference type="SUPFAM" id="SSF55681">
    <property type="entry name" value="Class II aaRS and biotin synthetases"/>
    <property type="match status" value="1"/>
</dbReference>
<dbReference type="InterPro" id="IPR012340">
    <property type="entry name" value="NA-bd_OB-fold"/>
</dbReference>
<dbReference type="EMBL" id="BAABJV010000001">
    <property type="protein sequence ID" value="GAA4759569.1"/>
    <property type="molecule type" value="Genomic_DNA"/>
</dbReference>